<gene>
    <name evidence="1" type="ORF">S01H1_68238</name>
</gene>
<dbReference type="AlphaFoldDB" id="X0X5F6"/>
<feature type="non-terminal residue" evidence="1">
    <location>
        <position position="1"/>
    </location>
</feature>
<organism evidence="1">
    <name type="scientific">marine sediment metagenome</name>
    <dbReference type="NCBI Taxonomy" id="412755"/>
    <lineage>
        <taxon>unclassified sequences</taxon>
        <taxon>metagenomes</taxon>
        <taxon>ecological metagenomes</taxon>
    </lineage>
</organism>
<feature type="non-terminal residue" evidence="1">
    <location>
        <position position="248"/>
    </location>
</feature>
<proteinExistence type="predicted"/>
<reference evidence="1" key="1">
    <citation type="journal article" date="2014" name="Front. Microbiol.">
        <title>High frequency of phylogenetically diverse reductive dehalogenase-homologous genes in deep subseafloor sedimentary metagenomes.</title>
        <authorList>
            <person name="Kawai M."/>
            <person name="Futagami T."/>
            <person name="Toyoda A."/>
            <person name="Takaki Y."/>
            <person name="Nishi S."/>
            <person name="Hori S."/>
            <person name="Arai W."/>
            <person name="Tsubouchi T."/>
            <person name="Morono Y."/>
            <person name="Uchiyama I."/>
            <person name="Ito T."/>
            <person name="Fujiyama A."/>
            <person name="Inagaki F."/>
            <person name="Takami H."/>
        </authorList>
    </citation>
    <scope>NUCLEOTIDE SEQUENCE</scope>
    <source>
        <strain evidence="1">Expedition CK06-06</strain>
    </source>
</reference>
<accession>X0X5F6</accession>
<evidence type="ECO:0000313" key="1">
    <source>
        <dbReference type="EMBL" id="GAG30617.1"/>
    </source>
</evidence>
<comment type="caution">
    <text evidence="1">The sequence shown here is derived from an EMBL/GenBank/DDBJ whole genome shotgun (WGS) entry which is preliminary data.</text>
</comment>
<name>X0X5F6_9ZZZZ</name>
<dbReference type="EMBL" id="BARS01045248">
    <property type="protein sequence ID" value="GAG30617.1"/>
    <property type="molecule type" value="Genomic_DNA"/>
</dbReference>
<protein>
    <submittedName>
        <fullName evidence="1">Uncharacterized protein</fullName>
    </submittedName>
</protein>
<sequence>PKSTHWIAVDFDSSPSGVKICANKHIGNQIQSSTPPLFCYTNVLTPFQLQFLNQDLPVLFTARKAGYEDFSFYVGSEYATYFISADIVLDLEDPCKEVVCADYCDGYTLNKNGFCSIGVCYYDNIINSKACGYKDPVPQPPDPKPFWTNILDTLLSWLTKIFDFFFAVTGATEVDPGSTQTYQIDISTNKPDSDFSDGSYQRQVASWSLVDKNENIKQEGFWEEVNGDYSKSITITVPATPGDFAIVG</sequence>